<dbReference type="InterPro" id="IPR052558">
    <property type="entry name" value="Siderophore_Hydrolase_D"/>
</dbReference>
<evidence type="ECO:0000256" key="3">
    <source>
        <dbReference type="SAM" id="SignalP"/>
    </source>
</evidence>
<dbReference type="KEGG" id="salk:FBQ74_14980"/>
<feature type="chain" id="PRO_5022949225" evidence="3">
    <location>
        <begin position="29"/>
        <end position="285"/>
    </location>
</feature>
<dbReference type="RefSeq" id="WP_139757427.1">
    <property type="nucleotide sequence ID" value="NZ_CP039852.1"/>
</dbReference>
<accession>A0A5B7YG91</accession>
<keyword evidence="3" id="KW-0732">Signal</keyword>
<dbReference type="InterPro" id="IPR029058">
    <property type="entry name" value="AB_hydrolase_fold"/>
</dbReference>
<dbReference type="InterPro" id="IPR000801">
    <property type="entry name" value="Esterase-like"/>
</dbReference>
<keyword evidence="2 4" id="KW-0378">Hydrolase</keyword>
<evidence type="ECO:0000313" key="5">
    <source>
        <dbReference type="Proteomes" id="UP000304912"/>
    </source>
</evidence>
<dbReference type="Proteomes" id="UP000304912">
    <property type="component" value="Chromosome"/>
</dbReference>
<dbReference type="OrthoDB" id="6381520at2"/>
<dbReference type="AlphaFoldDB" id="A0A5B7YG91"/>
<reference evidence="4 5" key="1">
    <citation type="submission" date="2019-04" db="EMBL/GenBank/DDBJ databases">
        <title>Salinimonas iocasae sp. nov., a halophilic bacterium isolated from the outer tube casing of tubeworms in Okinawa Trough.</title>
        <authorList>
            <person name="Zhang H."/>
            <person name="Wang H."/>
            <person name="Li C."/>
        </authorList>
    </citation>
    <scope>NUCLEOTIDE SEQUENCE [LARGE SCALE GENOMIC DNA]</scope>
    <source>
        <strain evidence="4 5">KX18D6</strain>
    </source>
</reference>
<evidence type="ECO:0000313" key="4">
    <source>
        <dbReference type="EMBL" id="QCZ94691.1"/>
    </source>
</evidence>
<dbReference type="EMBL" id="CP039852">
    <property type="protein sequence ID" value="QCZ94691.1"/>
    <property type="molecule type" value="Genomic_DNA"/>
</dbReference>
<comment type="similarity">
    <text evidence="1">Belongs to the esterase D family.</text>
</comment>
<name>A0A5B7YG91_9ALTE</name>
<organism evidence="4 5">
    <name type="scientific">Salinimonas iocasae</name>
    <dbReference type="NCBI Taxonomy" id="2572577"/>
    <lineage>
        <taxon>Bacteria</taxon>
        <taxon>Pseudomonadati</taxon>
        <taxon>Pseudomonadota</taxon>
        <taxon>Gammaproteobacteria</taxon>
        <taxon>Alteromonadales</taxon>
        <taxon>Alteromonadaceae</taxon>
        <taxon>Alteromonas/Salinimonas group</taxon>
        <taxon>Salinimonas</taxon>
    </lineage>
</organism>
<dbReference type="PANTHER" id="PTHR40841:SF2">
    <property type="entry name" value="SIDEROPHORE-DEGRADING ESTERASE (EUROFUNG)"/>
    <property type="match status" value="1"/>
</dbReference>
<dbReference type="GO" id="GO:0016788">
    <property type="term" value="F:hydrolase activity, acting on ester bonds"/>
    <property type="evidence" value="ECO:0007669"/>
    <property type="project" value="TreeGrafter"/>
</dbReference>
<dbReference type="PANTHER" id="PTHR40841">
    <property type="entry name" value="SIDEROPHORE TRIACETYLFUSARININE C ESTERASE"/>
    <property type="match status" value="1"/>
</dbReference>
<proteinExistence type="inferred from homology"/>
<evidence type="ECO:0000256" key="1">
    <source>
        <dbReference type="ARBA" id="ARBA00005622"/>
    </source>
</evidence>
<sequence length="285" mass="31551">MRRFGNIWLTAARLLSVLFIVASSATLANEPFKILRSQVVTLTEPDTERAYPLYIKLPRSYTNKAKKRYPVVYLMDAPYSFPIASGATRYPMNSGDLQEAILVGIAYVRGSKGPASRVRDFTPVRASDWKLQTGNAAGHAAFIQNIIFPHIEKNYRTDNKTRTFVGNSLGGLFGAYILFSQPDMFTSYILGSPSVWFKDEYLLSLSATATDVPVKVFIGVGSLETRAAGEKHEMVTGAKQLAQKIREIAGNNMAVKLQIVEGARHSTAFPTTLIQGLDWIYGQSR</sequence>
<dbReference type="SUPFAM" id="SSF53474">
    <property type="entry name" value="alpha/beta-Hydrolases"/>
    <property type="match status" value="1"/>
</dbReference>
<dbReference type="Pfam" id="PF00756">
    <property type="entry name" value="Esterase"/>
    <property type="match status" value="1"/>
</dbReference>
<evidence type="ECO:0000256" key="2">
    <source>
        <dbReference type="ARBA" id="ARBA00022801"/>
    </source>
</evidence>
<dbReference type="Gene3D" id="3.40.50.1820">
    <property type="entry name" value="alpha/beta hydrolase"/>
    <property type="match status" value="1"/>
</dbReference>
<keyword evidence="5" id="KW-1185">Reference proteome</keyword>
<protein>
    <submittedName>
        <fullName evidence="4">Alpha/beta hydrolase</fullName>
    </submittedName>
</protein>
<gene>
    <name evidence="4" type="ORF">FBQ74_14980</name>
</gene>
<feature type="signal peptide" evidence="3">
    <location>
        <begin position="1"/>
        <end position="28"/>
    </location>
</feature>